<dbReference type="AlphaFoldDB" id="M2PGB1"/>
<proteinExistence type="predicted"/>
<dbReference type="EMBL" id="KB445801">
    <property type="protein sequence ID" value="EMD35019.1"/>
    <property type="molecule type" value="Genomic_DNA"/>
</dbReference>
<gene>
    <name evidence="1" type="ORF">CERSUDRAFT_116531</name>
</gene>
<dbReference type="Pfam" id="PF20180">
    <property type="entry name" value="UQCC2_CBP6"/>
    <property type="match status" value="1"/>
</dbReference>
<dbReference type="Proteomes" id="UP000016930">
    <property type="component" value="Unassembled WGS sequence"/>
</dbReference>
<organism evidence="1 2">
    <name type="scientific">Ceriporiopsis subvermispora (strain B)</name>
    <name type="common">White-rot fungus</name>
    <name type="synonym">Gelatoporia subvermispora</name>
    <dbReference type="NCBI Taxonomy" id="914234"/>
    <lineage>
        <taxon>Eukaryota</taxon>
        <taxon>Fungi</taxon>
        <taxon>Dikarya</taxon>
        <taxon>Basidiomycota</taxon>
        <taxon>Agaricomycotina</taxon>
        <taxon>Agaricomycetes</taxon>
        <taxon>Polyporales</taxon>
        <taxon>Gelatoporiaceae</taxon>
        <taxon>Gelatoporia</taxon>
    </lineage>
</organism>
<evidence type="ECO:0000313" key="1">
    <source>
        <dbReference type="EMBL" id="EMD35019.1"/>
    </source>
</evidence>
<dbReference type="HOGENOM" id="CLU_138679_2_0_1"/>
<keyword evidence="2" id="KW-1185">Reference proteome</keyword>
<dbReference type="STRING" id="914234.M2PGB1"/>
<protein>
    <submittedName>
        <fullName evidence="1">Uncharacterized protein</fullName>
    </submittedName>
</protein>
<reference evidence="1 2" key="1">
    <citation type="journal article" date="2012" name="Proc. Natl. Acad. Sci. U.S.A.">
        <title>Comparative genomics of Ceriporiopsis subvermispora and Phanerochaete chrysosporium provide insight into selective ligninolysis.</title>
        <authorList>
            <person name="Fernandez-Fueyo E."/>
            <person name="Ruiz-Duenas F.J."/>
            <person name="Ferreira P."/>
            <person name="Floudas D."/>
            <person name="Hibbett D.S."/>
            <person name="Canessa P."/>
            <person name="Larrondo L.F."/>
            <person name="James T.Y."/>
            <person name="Seelenfreund D."/>
            <person name="Lobos S."/>
            <person name="Polanco R."/>
            <person name="Tello M."/>
            <person name="Honda Y."/>
            <person name="Watanabe T."/>
            <person name="Watanabe T."/>
            <person name="Ryu J.S."/>
            <person name="Kubicek C.P."/>
            <person name="Schmoll M."/>
            <person name="Gaskell J."/>
            <person name="Hammel K.E."/>
            <person name="St John F.J."/>
            <person name="Vanden Wymelenberg A."/>
            <person name="Sabat G."/>
            <person name="Splinter BonDurant S."/>
            <person name="Syed K."/>
            <person name="Yadav J.S."/>
            <person name="Doddapaneni H."/>
            <person name="Subramanian V."/>
            <person name="Lavin J.L."/>
            <person name="Oguiza J.A."/>
            <person name="Perez G."/>
            <person name="Pisabarro A.G."/>
            <person name="Ramirez L."/>
            <person name="Santoyo F."/>
            <person name="Master E."/>
            <person name="Coutinho P.M."/>
            <person name="Henrissat B."/>
            <person name="Lombard V."/>
            <person name="Magnuson J.K."/>
            <person name="Kuees U."/>
            <person name="Hori C."/>
            <person name="Igarashi K."/>
            <person name="Samejima M."/>
            <person name="Held B.W."/>
            <person name="Barry K.W."/>
            <person name="LaButti K.M."/>
            <person name="Lapidus A."/>
            <person name="Lindquist E.A."/>
            <person name="Lucas S.M."/>
            <person name="Riley R."/>
            <person name="Salamov A.A."/>
            <person name="Hoffmeister D."/>
            <person name="Schwenk D."/>
            <person name="Hadar Y."/>
            <person name="Yarden O."/>
            <person name="de Vries R.P."/>
            <person name="Wiebenga A."/>
            <person name="Stenlid J."/>
            <person name="Eastwood D."/>
            <person name="Grigoriev I.V."/>
            <person name="Berka R.M."/>
            <person name="Blanchette R.A."/>
            <person name="Kersten P."/>
            <person name="Martinez A.T."/>
            <person name="Vicuna R."/>
            <person name="Cullen D."/>
        </authorList>
    </citation>
    <scope>NUCLEOTIDE SEQUENCE [LARGE SCALE GENOMIC DNA]</scope>
    <source>
        <strain evidence="1 2">B</strain>
    </source>
</reference>
<name>M2PGB1_CERS8</name>
<evidence type="ECO:0000313" key="2">
    <source>
        <dbReference type="Proteomes" id="UP000016930"/>
    </source>
</evidence>
<sequence>MRQQFRRIAAAWPVDPFRTVQLKTFFESLAEHPNLTPQAVSAANALQNNEFQKKFAVSDRTLRPASMPHHYERLVEGFEKSAKGIGRPWWKIFFRIW</sequence>
<dbReference type="OrthoDB" id="2107880at2759"/>
<accession>M2PGB1</accession>